<feature type="region of interest" description="Disordered" evidence="1">
    <location>
        <begin position="218"/>
        <end position="248"/>
    </location>
</feature>
<feature type="compositionally biased region" description="Gly residues" evidence="1">
    <location>
        <begin position="66"/>
        <end position="78"/>
    </location>
</feature>
<name>A0A5A7PE50_STRAF</name>
<protein>
    <submittedName>
        <fullName evidence="2">Uncharacterized protein</fullName>
    </submittedName>
</protein>
<evidence type="ECO:0000313" key="3">
    <source>
        <dbReference type="Proteomes" id="UP000325081"/>
    </source>
</evidence>
<comment type="caution">
    <text evidence="2">The sequence shown here is derived from an EMBL/GenBank/DDBJ whole genome shotgun (WGS) entry which is preliminary data.</text>
</comment>
<dbReference type="AlphaFoldDB" id="A0A5A7PE50"/>
<evidence type="ECO:0000256" key="1">
    <source>
        <dbReference type="SAM" id="MobiDB-lite"/>
    </source>
</evidence>
<organism evidence="2 3">
    <name type="scientific">Striga asiatica</name>
    <name type="common">Asiatic witchweed</name>
    <name type="synonym">Buchnera asiatica</name>
    <dbReference type="NCBI Taxonomy" id="4170"/>
    <lineage>
        <taxon>Eukaryota</taxon>
        <taxon>Viridiplantae</taxon>
        <taxon>Streptophyta</taxon>
        <taxon>Embryophyta</taxon>
        <taxon>Tracheophyta</taxon>
        <taxon>Spermatophyta</taxon>
        <taxon>Magnoliopsida</taxon>
        <taxon>eudicotyledons</taxon>
        <taxon>Gunneridae</taxon>
        <taxon>Pentapetalae</taxon>
        <taxon>asterids</taxon>
        <taxon>lamiids</taxon>
        <taxon>Lamiales</taxon>
        <taxon>Orobanchaceae</taxon>
        <taxon>Buchnereae</taxon>
        <taxon>Striga</taxon>
    </lineage>
</organism>
<feature type="region of interest" description="Disordered" evidence="1">
    <location>
        <begin position="59"/>
        <end position="78"/>
    </location>
</feature>
<gene>
    <name evidence="2" type="ORF">STAS_06757</name>
</gene>
<reference evidence="3" key="1">
    <citation type="journal article" date="2019" name="Curr. Biol.">
        <title>Genome Sequence of Striga asiatica Provides Insight into the Evolution of Plant Parasitism.</title>
        <authorList>
            <person name="Yoshida S."/>
            <person name="Kim S."/>
            <person name="Wafula E.K."/>
            <person name="Tanskanen J."/>
            <person name="Kim Y.M."/>
            <person name="Honaas L."/>
            <person name="Yang Z."/>
            <person name="Spallek T."/>
            <person name="Conn C.E."/>
            <person name="Ichihashi Y."/>
            <person name="Cheong K."/>
            <person name="Cui S."/>
            <person name="Der J.P."/>
            <person name="Gundlach H."/>
            <person name="Jiao Y."/>
            <person name="Hori C."/>
            <person name="Ishida J.K."/>
            <person name="Kasahara H."/>
            <person name="Kiba T."/>
            <person name="Kim M.S."/>
            <person name="Koo N."/>
            <person name="Laohavisit A."/>
            <person name="Lee Y.H."/>
            <person name="Lumba S."/>
            <person name="McCourt P."/>
            <person name="Mortimer J.C."/>
            <person name="Mutuku J.M."/>
            <person name="Nomura T."/>
            <person name="Sasaki-Sekimoto Y."/>
            <person name="Seto Y."/>
            <person name="Wang Y."/>
            <person name="Wakatake T."/>
            <person name="Sakakibara H."/>
            <person name="Demura T."/>
            <person name="Yamaguchi S."/>
            <person name="Yoneyama K."/>
            <person name="Manabe R.I."/>
            <person name="Nelson D.C."/>
            <person name="Schulman A.H."/>
            <person name="Timko M.P."/>
            <person name="dePamphilis C.W."/>
            <person name="Choi D."/>
            <person name="Shirasu K."/>
        </authorList>
    </citation>
    <scope>NUCLEOTIDE SEQUENCE [LARGE SCALE GENOMIC DNA]</scope>
    <source>
        <strain evidence="3">cv. UVA1</strain>
    </source>
</reference>
<dbReference type="EMBL" id="BKCP01004405">
    <property type="protein sequence ID" value="GER30796.1"/>
    <property type="molecule type" value="Genomic_DNA"/>
</dbReference>
<evidence type="ECO:0000313" key="2">
    <source>
        <dbReference type="EMBL" id="GER30796.1"/>
    </source>
</evidence>
<sequence length="285" mass="29003">MLERLERKSPEYSPFDSFTTESKLWDGMAGSGFFPGWFFFFRKNKQKTTVPRMNRANRPAIEPTRGEGGGGGGGDVTWDGVGGFRRGIRMVVKGKMRSDGDNPLAAWISSSVAEQVIDAVDRLVSGRARTSERDGEPLAREQISGRNRVLSLEGLAGGQSLEGVVGDDEVGVAGDDGVGGVGLVKWSGAGAGDGDEDGLAGIEGGGGGDRVEAGEVGRVGGEEGGDGGDGGVRGLGPESEVGPAGGCGAVAGVAEDGGRVVPAVAEGRRLPDVGLLGEDLGDEGD</sequence>
<proteinExistence type="predicted"/>
<dbReference type="Proteomes" id="UP000325081">
    <property type="component" value="Unassembled WGS sequence"/>
</dbReference>
<accession>A0A5A7PE50</accession>
<keyword evidence="3" id="KW-1185">Reference proteome</keyword>